<dbReference type="Gene3D" id="3.40.50.620">
    <property type="entry name" value="HUPs"/>
    <property type="match status" value="2"/>
</dbReference>
<reference evidence="3 4" key="1">
    <citation type="journal article" date="2019" name="Int. J. Syst. Evol. Microbiol.">
        <title>The Global Catalogue of Microorganisms (GCM) 10K type strain sequencing project: providing services to taxonomists for standard genome sequencing and annotation.</title>
        <authorList>
            <consortium name="The Broad Institute Genomics Platform"/>
            <consortium name="The Broad Institute Genome Sequencing Center for Infectious Disease"/>
            <person name="Wu L."/>
            <person name="Ma J."/>
        </authorList>
    </citation>
    <scope>NUCLEOTIDE SEQUENCE [LARGE SCALE GENOMIC DNA]</scope>
    <source>
        <strain evidence="3 4">CGMCC 1.12125</strain>
    </source>
</reference>
<proteinExistence type="inferred from homology"/>
<dbReference type="AlphaFoldDB" id="A0ABD6CHU2"/>
<evidence type="ECO:0000256" key="1">
    <source>
        <dbReference type="ARBA" id="ARBA00008791"/>
    </source>
</evidence>
<sequence length="296" mass="32887">MADRVLVPYDGSDQARLALDHAFEQFPDGDVTILHLIEPFPDHSKAAGHPSERLDHVFAERQRLLDEAKAVGEGHGGTIRTTLIYGRPRTEVPHYIETNDFDQIVMGSRGLGGTANLLLGSVSREVIRTTPVPVTVVRTMPTEREGTGTTLTPRSVLVPFDGSASARDALEYALEQFPDAAVTVLFVSATKVDEHQVITSQTELEDVLEQEEDERTRERKRALTAAERIANRYDRDVRTAVEWGNLATKVLEQSRTEGVDHLVIGRPEERRFRDLLQGSVVETIVRRAPVPVTVVP</sequence>
<comment type="caution">
    <text evidence="3">The sequence shown here is derived from an EMBL/GenBank/DDBJ whole genome shotgun (WGS) entry which is preliminary data.</text>
</comment>
<dbReference type="EMBL" id="JBHUDJ010000015">
    <property type="protein sequence ID" value="MFD1589428.1"/>
    <property type="molecule type" value="Genomic_DNA"/>
</dbReference>
<dbReference type="SUPFAM" id="SSF52402">
    <property type="entry name" value="Adenine nucleotide alpha hydrolases-like"/>
    <property type="match status" value="2"/>
</dbReference>
<dbReference type="PANTHER" id="PTHR46268">
    <property type="entry name" value="STRESS RESPONSE PROTEIN NHAX"/>
    <property type="match status" value="1"/>
</dbReference>
<dbReference type="Proteomes" id="UP001597119">
    <property type="component" value="Unassembled WGS sequence"/>
</dbReference>
<dbReference type="RefSeq" id="WP_247381119.1">
    <property type="nucleotide sequence ID" value="NZ_JALLGV010000009.1"/>
</dbReference>
<evidence type="ECO:0000259" key="2">
    <source>
        <dbReference type="Pfam" id="PF00582"/>
    </source>
</evidence>
<name>A0ABD6CHU2_9EURY</name>
<dbReference type="InterPro" id="IPR014729">
    <property type="entry name" value="Rossmann-like_a/b/a_fold"/>
</dbReference>
<keyword evidence="4" id="KW-1185">Reference proteome</keyword>
<dbReference type="InterPro" id="IPR006016">
    <property type="entry name" value="UspA"/>
</dbReference>
<gene>
    <name evidence="3" type="ORF">ACFR9U_20830</name>
</gene>
<feature type="domain" description="UspA" evidence="2">
    <location>
        <begin position="154"/>
        <end position="296"/>
    </location>
</feature>
<protein>
    <submittedName>
        <fullName evidence="3">Universal stress protein</fullName>
    </submittedName>
</protein>
<dbReference type="PANTHER" id="PTHR46268:SF24">
    <property type="entry name" value="UNIVERSAL STRESS PROTEIN"/>
    <property type="match status" value="1"/>
</dbReference>
<evidence type="ECO:0000313" key="4">
    <source>
        <dbReference type="Proteomes" id="UP001597119"/>
    </source>
</evidence>
<comment type="similarity">
    <text evidence="1">Belongs to the universal stress protein A family.</text>
</comment>
<accession>A0ABD6CHU2</accession>
<dbReference type="InterPro" id="IPR006015">
    <property type="entry name" value="Universal_stress_UspA"/>
</dbReference>
<dbReference type="PRINTS" id="PR01438">
    <property type="entry name" value="UNVRSLSTRESS"/>
</dbReference>
<dbReference type="Pfam" id="PF00582">
    <property type="entry name" value="Usp"/>
    <property type="match status" value="2"/>
</dbReference>
<dbReference type="CDD" id="cd00293">
    <property type="entry name" value="USP-like"/>
    <property type="match status" value="2"/>
</dbReference>
<evidence type="ECO:0000313" key="3">
    <source>
        <dbReference type="EMBL" id="MFD1589428.1"/>
    </source>
</evidence>
<feature type="domain" description="UspA" evidence="2">
    <location>
        <begin position="1"/>
        <end position="138"/>
    </location>
</feature>
<organism evidence="3 4">
    <name type="scientific">Halorientalis brevis</name>
    <dbReference type="NCBI Taxonomy" id="1126241"/>
    <lineage>
        <taxon>Archaea</taxon>
        <taxon>Methanobacteriati</taxon>
        <taxon>Methanobacteriota</taxon>
        <taxon>Stenosarchaea group</taxon>
        <taxon>Halobacteria</taxon>
        <taxon>Halobacteriales</taxon>
        <taxon>Haloarculaceae</taxon>
        <taxon>Halorientalis</taxon>
    </lineage>
</organism>